<evidence type="ECO:0000256" key="1">
    <source>
        <dbReference type="SAM" id="MobiDB-lite"/>
    </source>
</evidence>
<keyword evidence="3" id="KW-1185">Reference proteome</keyword>
<evidence type="ECO:0000313" key="3">
    <source>
        <dbReference type="Proteomes" id="UP001163046"/>
    </source>
</evidence>
<name>A0A9W9ZIP6_9CNID</name>
<reference evidence="2" key="1">
    <citation type="submission" date="2023-01" db="EMBL/GenBank/DDBJ databases">
        <title>Genome assembly of the deep-sea coral Lophelia pertusa.</title>
        <authorList>
            <person name="Herrera S."/>
            <person name="Cordes E."/>
        </authorList>
    </citation>
    <scope>NUCLEOTIDE SEQUENCE</scope>
    <source>
        <strain evidence="2">USNM1676648</strain>
        <tissue evidence="2">Polyp</tissue>
    </source>
</reference>
<feature type="region of interest" description="Disordered" evidence="1">
    <location>
        <begin position="50"/>
        <end position="74"/>
    </location>
</feature>
<accession>A0A9W9ZIP6</accession>
<comment type="caution">
    <text evidence="2">The sequence shown here is derived from an EMBL/GenBank/DDBJ whole genome shotgun (WGS) entry which is preliminary data.</text>
</comment>
<dbReference type="Proteomes" id="UP001163046">
    <property type="component" value="Unassembled WGS sequence"/>
</dbReference>
<dbReference type="AlphaFoldDB" id="A0A9W9ZIP6"/>
<feature type="compositionally biased region" description="Low complexity" evidence="1">
    <location>
        <begin position="208"/>
        <end position="230"/>
    </location>
</feature>
<proteinExistence type="predicted"/>
<feature type="region of interest" description="Disordered" evidence="1">
    <location>
        <begin position="158"/>
        <end position="240"/>
    </location>
</feature>
<sequence length="254" mass="26955">MLTDAFLNSTVKVEPSTQVAYPSTTTEHSIQHKPRLVSSLIFNSQASTSVSRNSGKYGVGNDENNDSPVTAGDLGSCNESKILQDVSTPNGTETALGPVTDMRTCVQLACDVGGDVAYMRSSQCFVITCHSPALCDTSDRRAGSSDITTLVALLRKRGQSNKGHGIKDVGSKSLNHKTNNVFRTDQAPITPSNTSTPLPPKSSEIPHSSSKTETISNNNSNISKAISSTSLPSSQNADDTSELSGLYHLISFKM</sequence>
<dbReference type="EMBL" id="MU825922">
    <property type="protein sequence ID" value="KAJ7382473.1"/>
    <property type="molecule type" value="Genomic_DNA"/>
</dbReference>
<protein>
    <submittedName>
        <fullName evidence="2">Uncharacterized protein</fullName>
    </submittedName>
</protein>
<evidence type="ECO:0000313" key="2">
    <source>
        <dbReference type="EMBL" id="KAJ7382473.1"/>
    </source>
</evidence>
<dbReference type="OrthoDB" id="10560969at2759"/>
<feature type="compositionally biased region" description="Polar residues" evidence="1">
    <location>
        <begin position="172"/>
        <end position="196"/>
    </location>
</feature>
<gene>
    <name evidence="2" type="ORF">OS493_034634</name>
</gene>
<organism evidence="2 3">
    <name type="scientific">Desmophyllum pertusum</name>
    <dbReference type="NCBI Taxonomy" id="174260"/>
    <lineage>
        <taxon>Eukaryota</taxon>
        <taxon>Metazoa</taxon>
        <taxon>Cnidaria</taxon>
        <taxon>Anthozoa</taxon>
        <taxon>Hexacorallia</taxon>
        <taxon>Scleractinia</taxon>
        <taxon>Caryophylliina</taxon>
        <taxon>Caryophylliidae</taxon>
        <taxon>Desmophyllum</taxon>
    </lineage>
</organism>